<evidence type="ECO:0000313" key="2">
    <source>
        <dbReference type="EMBL" id="GAK99375.1"/>
    </source>
</evidence>
<dbReference type="SUPFAM" id="SSF53448">
    <property type="entry name" value="Nucleotide-diphospho-sugar transferases"/>
    <property type="match status" value="1"/>
</dbReference>
<protein>
    <submittedName>
        <fullName evidence="2">Glycosyl transferase</fullName>
    </submittedName>
</protein>
<dbReference type="CDD" id="cd00761">
    <property type="entry name" value="Glyco_tranf_GTA_type"/>
    <property type="match status" value="1"/>
</dbReference>
<feature type="domain" description="Glycosyltransferase 2-like" evidence="1">
    <location>
        <begin position="4"/>
        <end position="113"/>
    </location>
</feature>
<evidence type="ECO:0000259" key="1">
    <source>
        <dbReference type="Pfam" id="PF00535"/>
    </source>
</evidence>
<keyword evidence="2" id="KW-0808">Transferase</keyword>
<dbReference type="GO" id="GO:0016740">
    <property type="term" value="F:transferase activity"/>
    <property type="evidence" value="ECO:0007669"/>
    <property type="project" value="UniProtKB-KW"/>
</dbReference>
<accession>A0A090Q8P1</accession>
<dbReference type="AlphaFoldDB" id="A0A090Q8P1"/>
<sequence length="301" mass="34841">MPEEILIIDGSTNDETETRFRESGNNIIRYYKVPPEHRGLTKQRNYGIERVSESIDIVAFLDDDTILSQEYFEKLEQAFDDLPDAAGIGGVAINENRWVVKKKDVYDKNSFYEFEGYVVKESSRNVLRNKLNLASNELPSIMPAFSHGRTFSYPITGKNYPIDLIVGMSMSFRKKVVDQIKFSKYFEGYGLYEDADFSLRALSFGQNYLATSVQLEHHHDAAGRPNKYRYGKMVVRNGWYVWRVKHPNPSFKNKVKWYQITILLTAIRFLNTFTTSERKEAFTEAMGRTVGILSLIFNKPN</sequence>
<dbReference type="Gene3D" id="3.90.550.10">
    <property type="entry name" value="Spore Coat Polysaccharide Biosynthesis Protein SpsA, Chain A"/>
    <property type="match status" value="1"/>
</dbReference>
<reference evidence="2 3" key="1">
    <citation type="journal article" date="2014" name="Genome Announc.">
        <title>Draft Genome Sequences of Marine Flavobacterium Nonlabens Strains NR17, NR24, NR27, NR32, NR33, and Ara13.</title>
        <authorList>
            <person name="Nakanishi M."/>
            <person name="Meirelles P."/>
            <person name="Suzuki R."/>
            <person name="Takatani N."/>
            <person name="Mino S."/>
            <person name="Suda W."/>
            <person name="Oshima K."/>
            <person name="Hattori M."/>
            <person name="Ohkuma M."/>
            <person name="Hosokawa M."/>
            <person name="Miyashita K."/>
            <person name="Thompson F.L."/>
            <person name="Niwa A."/>
            <person name="Sawabe T."/>
            <person name="Sawabe T."/>
        </authorList>
    </citation>
    <scope>NUCLEOTIDE SEQUENCE [LARGE SCALE GENOMIC DNA]</scope>
    <source>
        <strain evidence="3">JCM19314</strain>
    </source>
</reference>
<dbReference type="Proteomes" id="UP000029226">
    <property type="component" value="Unassembled WGS sequence"/>
</dbReference>
<dbReference type="PANTHER" id="PTHR43685:SF2">
    <property type="entry name" value="GLYCOSYLTRANSFERASE 2-LIKE DOMAIN-CONTAINING PROTEIN"/>
    <property type="match status" value="1"/>
</dbReference>
<gene>
    <name evidence="2" type="ORF">JCM19314_3420</name>
</gene>
<dbReference type="Pfam" id="PF00535">
    <property type="entry name" value="Glycos_transf_2"/>
    <property type="match status" value="1"/>
</dbReference>
<proteinExistence type="predicted"/>
<evidence type="ECO:0000313" key="3">
    <source>
        <dbReference type="Proteomes" id="UP000029226"/>
    </source>
</evidence>
<dbReference type="InterPro" id="IPR029044">
    <property type="entry name" value="Nucleotide-diphossugar_trans"/>
</dbReference>
<dbReference type="InterPro" id="IPR001173">
    <property type="entry name" value="Glyco_trans_2-like"/>
</dbReference>
<name>A0A090Q8P1_NONUL</name>
<dbReference type="EMBL" id="BBMM01000002">
    <property type="protein sequence ID" value="GAK99375.1"/>
    <property type="molecule type" value="Genomic_DNA"/>
</dbReference>
<comment type="caution">
    <text evidence="2">The sequence shown here is derived from an EMBL/GenBank/DDBJ whole genome shotgun (WGS) entry which is preliminary data.</text>
</comment>
<dbReference type="InterPro" id="IPR050834">
    <property type="entry name" value="Glycosyltransf_2"/>
</dbReference>
<organism evidence="2 3">
    <name type="scientific">Nonlabens ulvanivorans</name>
    <name type="common">Persicivirga ulvanivorans</name>
    <dbReference type="NCBI Taxonomy" id="906888"/>
    <lineage>
        <taxon>Bacteria</taxon>
        <taxon>Pseudomonadati</taxon>
        <taxon>Bacteroidota</taxon>
        <taxon>Flavobacteriia</taxon>
        <taxon>Flavobacteriales</taxon>
        <taxon>Flavobacteriaceae</taxon>
        <taxon>Nonlabens</taxon>
    </lineage>
</organism>
<dbReference type="PANTHER" id="PTHR43685">
    <property type="entry name" value="GLYCOSYLTRANSFERASE"/>
    <property type="match status" value="1"/>
</dbReference>